<keyword evidence="3" id="KW-0309">Germination</keyword>
<dbReference type="Gene3D" id="6.20.190.10">
    <property type="entry name" value="Nutrient germinant receptor protein C, domain 1"/>
    <property type="match status" value="1"/>
</dbReference>
<dbReference type="InterPro" id="IPR008844">
    <property type="entry name" value="Spore_GerAC-like"/>
</dbReference>
<comment type="similarity">
    <text evidence="2">Belongs to the GerABKC lipoprotein family.</text>
</comment>
<evidence type="ECO:0000313" key="10">
    <source>
        <dbReference type="EMBL" id="MBP1994585.1"/>
    </source>
</evidence>
<keyword evidence="4" id="KW-0732">Signal</keyword>
<evidence type="ECO:0000256" key="5">
    <source>
        <dbReference type="ARBA" id="ARBA00023136"/>
    </source>
</evidence>
<keyword evidence="7" id="KW-0449">Lipoprotein</keyword>
<dbReference type="PANTHER" id="PTHR35789:SF1">
    <property type="entry name" value="SPORE GERMINATION PROTEIN B3"/>
    <property type="match status" value="1"/>
</dbReference>
<comment type="subcellular location">
    <subcellularLocation>
        <location evidence="1">Membrane</location>
        <topology evidence="1">Lipid-anchor</topology>
    </subcellularLocation>
</comment>
<dbReference type="Pfam" id="PF05504">
    <property type="entry name" value="Spore_GerAC"/>
    <property type="match status" value="1"/>
</dbReference>
<dbReference type="Gene3D" id="3.30.300.210">
    <property type="entry name" value="Nutrient germinant receptor protein C, domain 3"/>
    <property type="match status" value="1"/>
</dbReference>
<feature type="domain" description="Spore germination GerAC-like C-terminal" evidence="8">
    <location>
        <begin position="223"/>
        <end position="384"/>
    </location>
</feature>
<dbReference type="RefSeq" id="WP_209976424.1">
    <property type="nucleotide sequence ID" value="NZ_JAGGLB010000026.1"/>
</dbReference>
<feature type="domain" description="Spore germination protein N-terminal" evidence="9">
    <location>
        <begin position="24"/>
        <end position="200"/>
    </location>
</feature>
<reference evidence="10 11" key="1">
    <citation type="submission" date="2021-03" db="EMBL/GenBank/DDBJ databases">
        <title>Genomic Encyclopedia of Type Strains, Phase IV (KMG-IV): sequencing the most valuable type-strain genomes for metagenomic binning, comparative biology and taxonomic classification.</title>
        <authorList>
            <person name="Goeker M."/>
        </authorList>
    </citation>
    <scope>NUCLEOTIDE SEQUENCE [LARGE SCALE GENOMIC DNA]</scope>
    <source>
        <strain evidence="10 11">DSM 26048</strain>
    </source>
</reference>
<evidence type="ECO:0000256" key="3">
    <source>
        <dbReference type="ARBA" id="ARBA00022544"/>
    </source>
</evidence>
<evidence type="ECO:0000313" key="11">
    <source>
        <dbReference type="Proteomes" id="UP001519287"/>
    </source>
</evidence>
<evidence type="ECO:0000256" key="2">
    <source>
        <dbReference type="ARBA" id="ARBA00007886"/>
    </source>
</evidence>
<comment type="caution">
    <text evidence="10">The sequence shown here is derived from an EMBL/GenBank/DDBJ whole genome shotgun (WGS) entry which is preliminary data.</text>
</comment>
<dbReference type="Proteomes" id="UP001519287">
    <property type="component" value="Unassembled WGS sequence"/>
</dbReference>
<organism evidence="10 11">
    <name type="scientific">Paenibacillus eucommiae</name>
    <dbReference type="NCBI Taxonomy" id="1355755"/>
    <lineage>
        <taxon>Bacteria</taxon>
        <taxon>Bacillati</taxon>
        <taxon>Bacillota</taxon>
        <taxon>Bacilli</taxon>
        <taxon>Bacillales</taxon>
        <taxon>Paenibacillaceae</taxon>
        <taxon>Paenibacillus</taxon>
    </lineage>
</organism>
<keyword evidence="6" id="KW-0564">Palmitate</keyword>
<sequence length="400" mass="44338">MKRIQIVTLLLLFVPVHLTGCLGKADIDDLAIVAAVGLDKGEVPDSMKITVQIVRPADARGQTGSPSGGTGEPIYSVSAEGKTIFEAIRNLGRFSSRRIFWAHNFIIVISEEVAKSGIADIIDFFSRNHELRLKTWIVVTPDKAGQVISTKTGIEVTSGDSLDKLFRFNRILAEAPRTNLMRLQEAYLSESSHPVLAKLKLAKRGIPNKNPEKSETLNQAELSGVAVFKKDKMLGWLSPAETRGLLFFVEKVKSGVIPLSCPDQSGGNVSIELRKQKFKVTPTYANGEVKYDVKLTTQADLVESGCATQLVDMRGDLEKELAKELQSNLTRAVAMAQKVYKVDFLKLGETFQNRYPDEWKKLRENWEAEFLKAKVSIKVDAHIKSAVLLQRATKKNGDLK</sequence>
<dbReference type="NCBIfam" id="TIGR02887">
    <property type="entry name" value="spore_ger_x_C"/>
    <property type="match status" value="1"/>
</dbReference>
<evidence type="ECO:0000259" key="9">
    <source>
        <dbReference type="Pfam" id="PF25198"/>
    </source>
</evidence>
<evidence type="ECO:0000259" key="8">
    <source>
        <dbReference type="Pfam" id="PF05504"/>
    </source>
</evidence>
<dbReference type="InterPro" id="IPR046953">
    <property type="entry name" value="Spore_GerAC-like_C"/>
</dbReference>
<dbReference type="InterPro" id="IPR057336">
    <property type="entry name" value="GerAC_N"/>
</dbReference>
<gene>
    <name evidence="10" type="ORF">J2Z66_006224</name>
</gene>
<evidence type="ECO:0000256" key="4">
    <source>
        <dbReference type="ARBA" id="ARBA00022729"/>
    </source>
</evidence>
<evidence type="ECO:0000256" key="6">
    <source>
        <dbReference type="ARBA" id="ARBA00023139"/>
    </source>
</evidence>
<protein>
    <submittedName>
        <fullName evidence="10">Spore germination protein KC</fullName>
    </submittedName>
</protein>
<dbReference type="Pfam" id="PF25198">
    <property type="entry name" value="Spore_GerAC_N"/>
    <property type="match status" value="1"/>
</dbReference>
<dbReference type="PANTHER" id="PTHR35789">
    <property type="entry name" value="SPORE GERMINATION PROTEIN B3"/>
    <property type="match status" value="1"/>
</dbReference>
<dbReference type="InterPro" id="IPR038501">
    <property type="entry name" value="Spore_GerAC_C_sf"/>
</dbReference>
<name>A0ABS4J5M5_9BACL</name>
<evidence type="ECO:0000256" key="7">
    <source>
        <dbReference type="ARBA" id="ARBA00023288"/>
    </source>
</evidence>
<keyword evidence="11" id="KW-1185">Reference proteome</keyword>
<accession>A0ABS4J5M5</accession>
<proteinExistence type="inferred from homology"/>
<evidence type="ECO:0000256" key="1">
    <source>
        <dbReference type="ARBA" id="ARBA00004635"/>
    </source>
</evidence>
<dbReference type="EMBL" id="JAGGLB010000026">
    <property type="protein sequence ID" value="MBP1994585.1"/>
    <property type="molecule type" value="Genomic_DNA"/>
</dbReference>
<keyword evidence="5" id="KW-0472">Membrane</keyword>